<dbReference type="InterPro" id="IPR032808">
    <property type="entry name" value="DoxX"/>
</dbReference>
<accession>A0ABT5TW18</accession>
<keyword evidence="3" id="KW-1133">Transmembrane helix</keyword>
<evidence type="ECO:0000313" key="5">
    <source>
        <dbReference type="EMBL" id="MDD9206257.1"/>
    </source>
</evidence>
<reference evidence="5" key="1">
    <citation type="submission" date="2023-02" db="EMBL/GenBank/DDBJ databases">
        <title>Georgenia sp.10Sc9-8, isolated from a soil sample collected from the Taklamakan desert.</title>
        <authorList>
            <person name="Liu S."/>
        </authorList>
    </citation>
    <scope>NUCLEOTIDE SEQUENCE</scope>
    <source>
        <strain evidence="5">10Sc9-8</strain>
    </source>
</reference>
<dbReference type="EMBL" id="JARACI010000828">
    <property type="protein sequence ID" value="MDD9206257.1"/>
    <property type="molecule type" value="Genomic_DNA"/>
</dbReference>
<dbReference type="Pfam" id="PF07681">
    <property type="entry name" value="DoxX"/>
    <property type="match status" value="1"/>
</dbReference>
<protein>
    <submittedName>
        <fullName evidence="5">DoxX family protein</fullName>
    </submittedName>
</protein>
<keyword evidence="4" id="KW-0472">Membrane</keyword>
<proteinExistence type="predicted"/>
<comment type="subcellular location">
    <subcellularLocation>
        <location evidence="1">Membrane</location>
        <topology evidence="1">Multi-pass membrane protein</topology>
    </subcellularLocation>
</comment>
<keyword evidence="2" id="KW-0812">Transmembrane</keyword>
<evidence type="ECO:0000256" key="3">
    <source>
        <dbReference type="ARBA" id="ARBA00022989"/>
    </source>
</evidence>
<evidence type="ECO:0000256" key="2">
    <source>
        <dbReference type="ARBA" id="ARBA00022692"/>
    </source>
</evidence>
<sequence>MSLTRLLARPMLAAVFVADGVDALRHPDAHAARFRKVAPLLEKVGVPPVLTSDATMLTRVGGGVTTVAGLMLATGRKPRTAALVLALVNVPLTVVNNPVWEARGKEQRKELTRGLLRGVGLGGGLVLAAADRNGKPSITWRMSNYKDHRAQIRQAKASVKDRYTA</sequence>
<evidence type="ECO:0000256" key="1">
    <source>
        <dbReference type="ARBA" id="ARBA00004141"/>
    </source>
</evidence>
<evidence type="ECO:0000256" key="4">
    <source>
        <dbReference type="ARBA" id="ARBA00023136"/>
    </source>
</evidence>
<dbReference type="Proteomes" id="UP001165561">
    <property type="component" value="Unassembled WGS sequence"/>
</dbReference>
<comment type="caution">
    <text evidence="5">The sequence shown here is derived from an EMBL/GenBank/DDBJ whole genome shotgun (WGS) entry which is preliminary data.</text>
</comment>
<gene>
    <name evidence="5" type="ORF">PU560_07210</name>
</gene>
<name>A0ABT5TW18_9MICO</name>
<keyword evidence="6" id="KW-1185">Reference proteome</keyword>
<organism evidence="5 6">
    <name type="scientific">Georgenia halotolerans</name>
    <dbReference type="NCBI Taxonomy" id="3028317"/>
    <lineage>
        <taxon>Bacteria</taxon>
        <taxon>Bacillati</taxon>
        <taxon>Actinomycetota</taxon>
        <taxon>Actinomycetes</taxon>
        <taxon>Micrococcales</taxon>
        <taxon>Bogoriellaceae</taxon>
        <taxon>Georgenia</taxon>
    </lineage>
</organism>
<evidence type="ECO:0000313" key="6">
    <source>
        <dbReference type="Proteomes" id="UP001165561"/>
    </source>
</evidence>